<accession>A0ABZ1FMN8</accession>
<organism evidence="1 2">
    <name type="scientific">Streptomyces decoyicus</name>
    <dbReference type="NCBI Taxonomy" id="249567"/>
    <lineage>
        <taxon>Bacteria</taxon>
        <taxon>Bacillati</taxon>
        <taxon>Actinomycetota</taxon>
        <taxon>Actinomycetes</taxon>
        <taxon>Kitasatosporales</taxon>
        <taxon>Streptomycetaceae</taxon>
        <taxon>Streptomyces</taxon>
    </lineage>
</organism>
<name>A0ABZ1FMN8_9ACTN</name>
<sequence>MRTISIIRWVNGLRALTSGLTVTAPAPARSGGDTTLTTPVSGDEATLATTVAMAHAAGNGTWTPVPFRNSLRLAPYDDGSTASAGLPDRTTTVSPAELPAAASHGPAMTPHSTAAAGLCRTRGNGLAAGDGSVPAAAADGSGPFAGQAAGHGGRPVV</sequence>
<dbReference type="RefSeq" id="WP_326620799.1">
    <property type="nucleotide sequence ID" value="NZ_CP109106.1"/>
</dbReference>
<proteinExistence type="predicted"/>
<dbReference type="EMBL" id="CP109106">
    <property type="protein sequence ID" value="WSB71224.1"/>
    <property type="molecule type" value="Genomic_DNA"/>
</dbReference>
<evidence type="ECO:0000313" key="1">
    <source>
        <dbReference type="EMBL" id="WSB71224.1"/>
    </source>
</evidence>
<evidence type="ECO:0000313" key="2">
    <source>
        <dbReference type="Proteomes" id="UP001344251"/>
    </source>
</evidence>
<reference evidence="1 2" key="1">
    <citation type="submission" date="2022-10" db="EMBL/GenBank/DDBJ databases">
        <title>The complete genomes of actinobacterial strains from the NBC collection.</title>
        <authorList>
            <person name="Joergensen T.S."/>
            <person name="Alvarez Arevalo M."/>
            <person name="Sterndorff E.B."/>
            <person name="Faurdal D."/>
            <person name="Vuksanovic O."/>
            <person name="Mourched A.-S."/>
            <person name="Charusanti P."/>
            <person name="Shaw S."/>
            <person name="Blin K."/>
            <person name="Weber T."/>
        </authorList>
    </citation>
    <scope>NUCLEOTIDE SEQUENCE [LARGE SCALE GENOMIC DNA]</scope>
    <source>
        <strain evidence="1 2">NBC 01774</strain>
    </source>
</reference>
<keyword evidence="2" id="KW-1185">Reference proteome</keyword>
<protein>
    <submittedName>
        <fullName evidence="1">Uncharacterized protein</fullName>
    </submittedName>
</protein>
<dbReference type="Proteomes" id="UP001344251">
    <property type="component" value="Chromosome"/>
</dbReference>
<gene>
    <name evidence="1" type="ORF">OG863_26575</name>
</gene>